<dbReference type="SUPFAM" id="SSF53383">
    <property type="entry name" value="PLP-dependent transferases"/>
    <property type="match status" value="1"/>
</dbReference>
<dbReference type="Gene3D" id="3.40.640.10">
    <property type="entry name" value="Type I PLP-dependent aspartate aminotransferase-like (Major domain)"/>
    <property type="match status" value="1"/>
</dbReference>
<evidence type="ECO:0000259" key="1">
    <source>
        <dbReference type="Pfam" id="PF00155"/>
    </source>
</evidence>
<dbReference type="CDD" id="cd00609">
    <property type="entry name" value="AAT_like"/>
    <property type="match status" value="1"/>
</dbReference>
<dbReference type="KEGG" id="llu:AKJ09_03449"/>
<dbReference type="PANTHER" id="PTHR43510:SF1">
    <property type="entry name" value="AMINOTRANSFERASE FUNCTION, HYPOTHETICAL (EUROFUNG)"/>
    <property type="match status" value="1"/>
</dbReference>
<dbReference type="GO" id="GO:0008483">
    <property type="term" value="F:transaminase activity"/>
    <property type="evidence" value="ECO:0007669"/>
    <property type="project" value="UniProtKB-KW"/>
</dbReference>
<gene>
    <name evidence="2" type="ORF">AKJ09_03449</name>
</gene>
<dbReference type="EMBL" id="CP012333">
    <property type="protein sequence ID" value="AKU96785.1"/>
    <property type="molecule type" value="Genomic_DNA"/>
</dbReference>
<organism evidence="2 3">
    <name type="scientific">Labilithrix luteola</name>
    <dbReference type="NCBI Taxonomy" id="1391654"/>
    <lineage>
        <taxon>Bacteria</taxon>
        <taxon>Pseudomonadati</taxon>
        <taxon>Myxococcota</taxon>
        <taxon>Polyangia</taxon>
        <taxon>Polyangiales</taxon>
        <taxon>Labilitrichaceae</taxon>
        <taxon>Labilithrix</taxon>
    </lineage>
</organism>
<proteinExistence type="predicted"/>
<dbReference type="GO" id="GO:0030170">
    <property type="term" value="F:pyridoxal phosphate binding"/>
    <property type="evidence" value="ECO:0007669"/>
    <property type="project" value="InterPro"/>
</dbReference>
<dbReference type="Pfam" id="PF00155">
    <property type="entry name" value="Aminotran_1_2"/>
    <property type="match status" value="1"/>
</dbReference>
<dbReference type="InterPro" id="IPR015422">
    <property type="entry name" value="PyrdxlP-dep_Trfase_small"/>
</dbReference>
<dbReference type="InterPro" id="IPR015424">
    <property type="entry name" value="PyrdxlP-dep_Trfase"/>
</dbReference>
<accession>A0A0K1PTD2</accession>
<reference evidence="2 3" key="1">
    <citation type="submission" date="2015-08" db="EMBL/GenBank/DDBJ databases">
        <authorList>
            <person name="Babu N.S."/>
            <person name="Beckwith C.J."/>
            <person name="Beseler K.G."/>
            <person name="Brison A."/>
            <person name="Carone J.V."/>
            <person name="Caskin T.P."/>
            <person name="Diamond M."/>
            <person name="Durham M.E."/>
            <person name="Foxe J.M."/>
            <person name="Go M."/>
            <person name="Henderson B.A."/>
            <person name="Jones I.B."/>
            <person name="McGettigan J.A."/>
            <person name="Micheletti S.J."/>
            <person name="Nasrallah M.E."/>
            <person name="Ortiz D."/>
            <person name="Piller C.R."/>
            <person name="Privatt S.R."/>
            <person name="Schneider S.L."/>
            <person name="Sharp S."/>
            <person name="Smith T.C."/>
            <person name="Stanton J.D."/>
            <person name="Ullery H.E."/>
            <person name="Wilson R.J."/>
            <person name="Serrano M.G."/>
            <person name="Buck G."/>
            <person name="Lee V."/>
            <person name="Wang Y."/>
            <person name="Carvalho R."/>
            <person name="Voegtly L."/>
            <person name="Shi R."/>
            <person name="Duckworth R."/>
            <person name="Johnson A."/>
            <person name="Loviza R."/>
            <person name="Walstead R."/>
            <person name="Shah Z."/>
            <person name="Kiflezghi M."/>
            <person name="Wade K."/>
            <person name="Ball S.L."/>
            <person name="Bradley K.W."/>
            <person name="Asai D.J."/>
            <person name="Bowman C.A."/>
            <person name="Russell D.A."/>
            <person name="Pope W.H."/>
            <person name="Jacobs-Sera D."/>
            <person name="Hendrix R.W."/>
            <person name="Hatfull G.F."/>
        </authorList>
    </citation>
    <scope>NUCLEOTIDE SEQUENCE [LARGE SCALE GENOMIC DNA]</scope>
    <source>
        <strain evidence="2 3">DSM 27648</strain>
    </source>
</reference>
<dbReference type="InterPro" id="IPR004839">
    <property type="entry name" value="Aminotransferase_I/II_large"/>
</dbReference>
<dbReference type="InterPro" id="IPR015421">
    <property type="entry name" value="PyrdxlP-dep_Trfase_major"/>
</dbReference>
<evidence type="ECO:0000313" key="3">
    <source>
        <dbReference type="Proteomes" id="UP000064967"/>
    </source>
</evidence>
<protein>
    <submittedName>
        <fullName evidence="2">Aspartate aminotransferase</fullName>
    </submittedName>
</protein>
<name>A0A0K1PTD2_9BACT</name>
<sequence>MFGPSRYISWVRKFYGHVPYDLGTSGIPNVSWGEMSAGATLPPIDDTSGYGKLVAGIARHNDVPASEVIPALGTAQALHLAYTAVLSPGDEVLLEHPVYEPLVRIGEGVGAVIRTYERRADEGFRVDPERIAAQMTPRTRLIVVTNLHNPTGVRVPDETLRELAKIAEAHSAYLLVDEVYAPFDDLPEDGIFRRSARKLGPNVMAVSSLTKCYGLGTYRVGWMLAPEHLIAEAEATTIATVGHLPLSHAHLGVTALEAVGSLAKRAKALLVGKRELAEQWVSQFPRARWSAPKDGLFGLVTIDGADNLLPRIETNIREHGVLVGPGSFFGIPNGFRLSWATLPAEEFKKGLERLEPLVAG</sequence>
<keyword evidence="2" id="KW-0808">Transferase</keyword>
<dbReference type="Gene3D" id="3.90.1150.10">
    <property type="entry name" value="Aspartate Aminotransferase, domain 1"/>
    <property type="match status" value="1"/>
</dbReference>
<dbReference type="STRING" id="1391654.AKJ09_03449"/>
<evidence type="ECO:0000313" key="2">
    <source>
        <dbReference type="EMBL" id="AKU96785.1"/>
    </source>
</evidence>
<dbReference type="OrthoDB" id="9804474at2"/>
<dbReference type="Proteomes" id="UP000064967">
    <property type="component" value="Chromosome"/>
</dbReference>
<dbReference type="AlphaFoldDB" id="A0A0K1PTD2"/>
<dbReference type="PANTHER" id="PTHR43510">
    <property type="entry name" value="AMINOTRANSFERASE FUNCTION, HYPOTHETICAL (EUROFUNG)"/>
    <property type="match status" value="1"/>
</dbReference>
<keyword evidence="2" id="KW-0032">Aminotransferase</keyword>
<feature type="domain" description="Aminotransferase class I/classII large" evidence="1">
    <location>
        <begin position="61"/>
        <end position="354"/>
    </location>
</feature>
<dbReference type="RefSeq" id="WP_146648023.1">
    <property type="nucleotide sequence ID" value="NZ_CP012333.1"/>
</dbReference>
<keyword evidence="3" id="KW-1185">Reference proteome</keyword>